<dbReference type="PANTHER" id="PTHR43542">
    <property type="entry name" value="METHYLTRANSFERASE"/>
    <property type="match status" value="1"/>
</dbReference>
<comment type="caution">
    <text evidence="3">The sequence shown here is derived from an EMBL/GenBank/DDBJ whole genome shotgun (WGS) entry which is preliminary data.</text>
</comment>
<dbReference type="RefSeq" id="WP_183275363.1">
    <property type="nucleotide sequence ID" value="NZ_JACHXV010000011.1"/>
</dbReference>
<dbReference type="Pfam" id="PF03602">
    <property type="entry name" value="Cons_hypoth95"/>
    <property type="match status" value="1"/>
</dbReference>
<evidence type="ECO:0000313" key="4">
    <source>
        <dbReference type="Proteomes" id="UP000557688"/>
    </source>
</evidence>
<evidence type="ECO:0000313" key="3">
    <source>
        <dbReference type="EMBL" id="MBB3174796.1"/>
    </source>
</evidence>
<keyword evidence="2 3" id="KW-0808">Transferase</keyword>
<dbReference type="SUPFAM" id="SSF53335">
    <property type="entry name" value="S-adenosyl-L-methionine-dependent methyltransferases"/>
    <property type="match status" value="1"/>
</dbReference>
<dbReference type="PANTHER" id="PTHR43542:SF1">
    <property type="entry name" value="METHYLTRANSFERASE"/>
    <property type="match status" value="1"/>
</dbReference>
<dbReference type="Proteomes" id="UP000557688">
    <property type="component" value="Unassembled WGS sequence"/>
</dbReference>
<dbReference type="CDD" id="cd02440">
    <property type="entry name" value="AdoMet_MTases"/>
    <property type="match status" value="1"/>
</dbReference>
<accession>A0A839UYE1</accession>
<dbReference type="PIRSF" id="PIRSF004553">
    <property type="entry name" value="CHP00095"/>
    <property type="match status" value="1"/>
</dbReference>
<keyword evidence="4" id="KW-1185">Reference proteome</keyword>
<evidence type="ECO:0000256" key="1">
    <source>
        <dbReference type="ARBA" id="ARBA00022603"/>
    </source>
</evidence>
<reference evidence="3 4" key="1">
    <citation type="submission" date="2020-08" db="EMBL/GenBank/DDBJ databases">
        <title>Genomic Encyclopedia of Type Strains, Phase III (KMG-III): the genomes of soil and plant-associated and newly described type strains.</title>
        <authorList>
            <person name="Whitman W."/>
        </authorList>
    </citation>
    <scope>NUCLEOTIDE SEQUENCE [LARGE SCALE GENOMIC DNA]</scope>
    <source>
        <strain evidence="3 4">CECT 8088</strain>
    </source>
</reference>
<dbReference type="EMBL" id="JACHXV010000011">
    <property type="protein sequence ID" value="MBB3174796.1"/>
    <property type="molecule type" value="Genomic_DNA"/>
</dbReference>
<dbReference type="Gene3D" id="3.40.50.150">
    <property type="entry name" value="Vaccinia Virus protein VP39"/>
    <property type="match status" value="1"/>
</dbReference>
<keyword evidence="1 3" id="KW-0489">Methyltransferase</keyword>
<sequence>MARAASLRIVGGVWRGRALVAPDGQTTRPTAERVRQALFDMLAHAPWSPGIEGRIVLDAFAGSGALALEALSRGAAHATLFDTDRAAQAAIRANIAGLPGAAARATWLAADATRPPRSAFACDLVFLDPPYAAGLIDPALAALSAAGWLAPGALIVAETGREAPAPAGALLAERTHGAARLWVWRYEEVLS</sequence>
<dbReference type="NCBIfam" id="TIGR00095">
    <property type="entry name" value="16S rRNA (guanine(966)-N(2))-methyltransferase RsmD"/>
    <property type="match status" value="1"/>
</dbReference>
<dbReference type="InterPro" id="IPR004398">
    <property type="entry name" value="RNA_MeTrfase_RsmD"/>
</dbReference>
<evidence type="ECO:0000256" key="2">
    <source>
        <dbReference type="ARBA" id="ARBA00022679"/>
    </source>
</evidence>
<proteinExistence type="predicted"/>
<dbReference type="GO" id="GO:0052913">
    <property type="term" value="F:16S rRNA (guanine(966)-N(2))-methyltransferase activity"/>
    <property type="evidence" value="ECO:0007669"/>
    <property type="project" value="UniProtKB-EC"/>
</dbReference>
<dbReference type="AlphaFoldDB" id="A0A839UYE1"/>
<name>A0A839UYE1_9PROT</name>
<protein>
    <submittedName>
        <fullName evidence="3">16S rRNA (Guanine966-N2)-methyltransferase</fullName>
        <ecNumber evidence="3">2.1.1.171</ecNumber>
    </submittedName>
</protein>
<organism evidence="3 4">
    <name type="scientific">Endobacter medicaginis</name>
    <dbReference type="NCBI Taxonomy" id="1181271"/>
    <lineage>
        <taxon>Bacteria</taxon>
        <taxon>Pseudomonadati</taxon>
        <taxon>Pseudomonadota</taxon>
        <taxon>Alphaproteobacteria</taxon>
        <taxon>Acetobacterales</taxon>
        <taxon>Acetobacteraceae</taxon>
        <taxon>Endobacter</taxon>
    </lineage>
</organism>
<dbReference type="InterPro" id="IPR029063">
    <property type="entry name" value="SAM-dependent_MTases_sf"/>
</dbReference>
<gene>
    <name evidence="3" type="ORF">FHR90_002642</name>
</gene>
<dbReference type="EC" id="2.1.1.171" evidence="3"/>